<dbReference type="InterPro" id="IPR041682">
    <property type="entry name" value="AAA_14"/>
</dbReference>
<dbReference type="PANTHER" id="PTHR33295">
    <property type="entry name" value="ATPASE"/>
    <property type="match status" value="1"/>
</dbReference>
<dbReference type="InterPro" id="IPR025420">
    <property type="entry name" value="DUF4143"/>
</dbReference>
<dbReference type="InterPro" id="IPR027417">
    <property type="entry name" value="P-loop_NTPase"/>
</dbReference>
<evidence type="ECO:0000313" key="4">
    <source>
        <dbReference type="Proteomes" id="UP000230556"/>
    </source>
</evidence>
<reference evidence="4" key="1">
    <citation type="submission" date="2017-09" db="EMBL/GenBank/DDBJ databases">
        <title>Depth-based differentiation of microbial function through sediment-hosted aquifers and enrichment of novel symbionts in the deep terrestrial subsurface.</title>
        <authorList>
            <person name="Probst A.J."/>
            <person name="Ladd B."/>
            <person name="Jarett J.K."/>
            <person name="Geller-Mcgrath D.E."/>
            <person name="Sieber C.M.K."/>
            <person name="Emerson J.B."/>
            <person name="Anantharaman K."/>
            <person name="Thomas B.C."/>
            <person name="Malmstrom R."/>
            <person name="Stieglmeier M."/>
            <person name="Klingl A."/>
            <person name="Woyke T."/>
            <person name="Ryan C.M."/>
            <person name="Banfield J.F."/>
        </authorList>
    </citation>
    <scope>NUCLEOTIDE SEQUENCE [LARGE SCALE GENOMIC DNA]</scope>
</reference>
<evidence type="ECO:0000259" key="1">
    <source>
        <dbReference type="Pfam" id="PF13173"/>
    </source>
</evidence>
<feature type="domain" description="DUF4143" evidence="2">
    <location>
        <begin position="189"/>
        <end position="335"/>
    </location>
</feature>
<accession>A0A2M7FQ92</accession>
<proteinExistence type="predicted"/>
<evidence type="ECO:0000259" key="2">
    <source>
        <dbReference type="Pfam" id="PF13635"/>
    </source>
</evidence>
<evidence type="ECO:0000313" key="3">
    <source>
        <dbReference type="EMBL" id="PIW07821.1"/>
    </source>
</evidence>
<gene>
    <name evidence="3" type="ORF">COW38_02155</name>
</gene>
<dbReference type="Pfam" id="PF13635">
    <property type="entry name" value="DUF4143"/>
    <property type="match status" value="1"/>
</dbReference>
<sequence length="399" mass="45946">MGKELELGIERKNYLTKIDKVVKQRQQILFLLGSRRVGKTMIILQYIDLLLRRGVKATKILFLSLDNTNLSELDLYTLLADQKYQYVFLDEVHRFPKWAHILKSLYDIPGYKTEIIASGSSSKEILDNGAYLTGRSTQIKVSPLTYFEYGQFVLDKTKVDDYLYYGGYPEYVLTKVPGYLNELLRDIIEKDIVRLHPVRNSQILLDVCQMIAKQLGHPGSPNKMSKVLGIDSKTVVNYIEYLREVQLIAPVYQYAQTLNERLYAPKKYYFQDLGMRNSFVGFADMGALVENAVYLKLIHDYGEGNVMYLSRGREGEIDFVVKTVQDKIMLVEAKYIDLRESVMNKLSKLMWKNDYFDQVVRRVVVTNGVDEVVEKGGVKIELIALEKFLCRDGLGNVVT</sequence>
<dbReference type="AlphaFoldDB" id="A0A2M7FQ92"/>
<dbReference type="Pfam" id="PF13173">
    <property type="entry name" value="AAA_14"/>
    <property type="match status" value="1"/>
</dbReference>
<organism evidence="3 4">
    <name type="scientific">Candidatus Collierbacteria bacterium CG17_big_fil_post_rev_8_21_14_2_50_45_7</name>
    <dbReference type="NCBI Taxonomy" id="1974536"/>
    <lineage>
        <taxon>Bacteria</taxon>
        <taxon>Candidatus Collieribacteriota</taxon>
    </lineage>
</organism>
<dbReference type="EMBL" id="PFFO01000095">
    <property type="protein sequence ID" value="PIW07821.1"/>
    <property type="molecule type" value="Genomic_DNA"/>
</dbReference>
<dbReference type="Proteomes" id="UP000230556">
    <property type="component" value="Unassembled WGS sequence"/>
</dbReference>
<feature type="domain" description="AAA" evidence="1">
    <location>
        <begin position="26"/>
        <end position="149"/>
    </location>
</feature>
<dbReference type="SUPFAM" id="SSF52540">
    <property type="entry name" value="P-loop containing nucleoside triphosphate hydrolases"/>
    <property type="match status" value="1"/>
</dbReference>
<protein>
    <recommendedName>
        <fullName evidence="5">AAA family ATPase</fullName>
    </recommendedName>
</protein>
<dbReference type="PANTHER" id="PTHR33295:SF18">
    <property type="entry name" value="AAA+ ATPASE DOMAIN-CONTAINING PROTEIN"/>
    <property type="match status" value="1"/>
</dbReference>
<comment type="caution">
    <text evidence="3">The sequence shown here is derived from an EMBL/GenBank/DDBJ whole genome shotgun (WGS) entry which is preliminary data.</text>
</comment>
<evidence type="ECO:0008006" key="5">
    <source>
        <dbReference type="Google" id="ProtNLM"/>
    </source>
</evidence>
<name>A0A2M7FQ92_9BACT</name>